<dbReference type="Proteomes" id="UP000085678">
    <property type="component" value="Unplaced"/>
</dbReference>
<evidence type="ECO:0000256" key="1">
    <source>
        <dbReference type="SAM" id="MobiDB-lite"/>
    </source>
</evidence>
<dbReference type="GeneID" id="106150933"/>
<dbReference type="RefSeq" id="XP_013379415.1">
    <property type="nucleotide sequence ID" value="XM_013523961.1"/>
</dbReference>
<keyword evidence="2" id="KW-1185">Reference proteome</keyword>
<name>A0A1S3GZW3_LINAN</name>
<proteinExistence type="predicted"/>
<accession>A0A1S3GZW3</accession>
<feature type="compositionally biased region" description="Basic and acidic residues" evidence="1">
    <location>
        <begin position="17"/>
        <end position="36"/>
    </location>
</feature>
<protein>
    <submittedName>
        <fullName evidence="3">Uncharacterized protein LOC106150933</fullName>
    </submittedName>
</protein>
<dbReference type="InParanoid" id="A0A1S3GZW3"/>
<dbReference type="KEGG" id="lak:106150933"/>
<evidence type="ECO:0000313" key="3">
    <source>
        <dbReference type="RefSeq" id="XP_013379415.1"/>
    </source>
</evidence>
<organism evidence="2 3">
    <name type="scientific">Lingula anatina</name>
    <name type="common">Brachiopod</name>
    <name type="synonym">Lingula unguis</name>
    <dbReference type="NCBI Taxonomy" id="7574"/>
    <lineage>
        <taxon>Eukaryota</taxon>
        <taxon>Metazoa</taxon>
        <taxon>Spiralia</taxon>
        <taxon>Lophotrochozoa</taxon>
        <taxon>Brachiopoda</taxon>
        <taxon>Linguliformea</taxon>
        <taxon>Lingulata</taxon>
        <taxon>Lingulida</taxon>
        <taxon>Linguloidea</taxon>
        <taxon>Lingulidae</taxon>
        <taxon>Lingula</taxon>
    </lineage>
</organism>
<sequence length="242" mass="27711">MDFTHGPDEKDDDEEEKDRKGEIGDCNNNEEKKAGEPQDESTGDCSEGSKALQRLAPCWPPKCYIIDPVTLKICERGLTKTLCSPVARNQLKGNSKSAKNRKTLYPKKTVHFLDEKTDSAQADFSIFPILPPLTPSEQNIHVPMGPDLSWLPVPIGEHAEKEATDKYNWFWRHQLHPAPCIIDKNGKWWRSNIPQKLGVCFKTDAHKKYHMLHPEAVPDLRDSMVYHKKYFFHGYHSTAFRG</sequence>
<dbReference type="AlphaFoldDB" id="A0A1S3GZW3"/>
<dbReference type="OrthoDB" id="5965030at2759"/>
<evidence type="ECO:0000313" key="2">
    <source>
        <dbReference type="Proteomes" id="UP000085678"/>
    </source>
</evidence>
<reference evidence="3" key="1">
    <citation type="submission" date="2025-08" db="UniProtKB">
        <authorList>
            <consortium name="RefSeq"/>
        </authorList>
    </citation>
    <scope>IDENTIFICATION</scope>
    <source>
        <tissue evidence="3">Gonads</tissue>
    </source>
</reference>
<gene>
    <name evidence="3" type="primary">LOC106150933</name>
</gene>
<feature type="region of interest" description="Disordered" evidence="1">
    <location>
        <begin position="1"/>
        <end position="47"/>
    </location>
</feature>